<dbReference type="OrthoDB" id="52767at2157"/>
<dbReference type="GeneID" id="9751650"/>
<dbReference type="GO" id="GO:0016788">
    <property type="term" value="F:hydrolase activity, acting on ester bonds"/>
    <property type="evidence" value="ECO:0007669"/>
    <property type="project" value="InterPro"/>
</dbReference>
<accession>E1QNE9</accession>
<dbReference type="Pfam" id="PF01026">
    <property type="entry name" value="TatD_DNase"/>
    <property type="match status" value="1"/>
</dbReference>
<gene>
    <name evidence="1" type="ordered locus">Vdis_0726</name>
</gene>
<dbReference type="STRING" id="572478.Vdis_0726"/>
<organism evidence="1 2">
    <name type="scientific">Vulcanisaeta distributa (strain DSM 14429 / JCM 11212 / NBRC 100878 / IC-017)</name>
    <dbReference type="NCBI Taxonomy" id="572478"/>
    <lineage>
        <taxon>Archaea</taxon>
        <taxon>Thermoproteota</taxon>
        <taxon>Thermoprotei</taxon>
        <taxon>Thermoproteales</taxon>
        <taxon>Thermoproteaceae</taxon>
        <taxon>Vulcanisaeta</taxon>
    </lineage>
</organism>
<sequence length="291" mass="32557">MTVQGRELPLCDNHAHTNPIIGMGPRELARRFRREGGRFIVIVALLTWSLGLTPGDLNSVRRMYDITVESTRIVNEEGVRSVAVVGLHPAEGYELLRRGWSKEEVLNFMRKGIDLAAEYVREGRAVGIGEIGRPHWDVPGDIIDLFNELLEYALGVARDVNAVVHLHLERNGINTASSIIGMVRRVGNRPYSVVMHHTEPITIDMASGNGVMPSIPMGRRGEFEEAVKYGPRFVVESDFIDDPKRPGAVIPPWTLAKKLKTYLFNGFINEEFLQTICVDNINRVYGVDVMG</sequence>
<dbReference type="AlphaFoldDB" id="E1QNE9"/>
<dbReference type="HOGENOM" id="CLU_985571_0_0_2"/>
<dbReference type="KEGG" id="vdi:Vdis_0726"/>
<dbReference type="PANTHER" id="PTHR42206">
    <property type="entry name" value="METAL-DEPENDENT HYDROLASE-RELATED"/>
    <property type="match status" value="1"/>
</dbReference>
<dbReference type="RefSeq" id="WP_013335844.1">
    <property type="nucleotide sequence ID" value="NC_014537.1"/>
</dbReference>
<evidence type="ECO:0000313" key="2">
    <source>
        <dbReference type="Proteomes" id="UP000006681"/>
    </source>
</evidence>
<name>E1QNE9_VULDI</name>
<evidence type="ECO:0000313" key="1">
    <source>
        <dbReference type="EMBL" id="ADN50119.1"/>
    </source>
</evidence>
<dbReference type="InterPro" id="IPR032466">
    <property type="entry name" value="Metal_Hydrolase"/>
</dbReference>
<keyword evidence="2" id="KW-1185">Reference proteome</keyword>
<protein>
    <submittedName>
        <fullName evidence="1">TatD-related deoxyribonuclease</fullName>
    </submittedName>
</protein>
<dbReference type="Proteomes" id="UP000006681">
    <property type="component" value="Chromosome"/>
</dbReference>
<proteinExistence type="predicted"/>
<dbReference type="SUPFAM" id="SSF51556">
    <property type="entry name" value="Metallo-dependent hydrolases"/>
    <property type="match status" value="1"/>
</dbReference>
<reference evidence="1 2" key="1">
    <citation type="journal article" date="2010" name="Stand. Genomic Sci.">
        <title>Complete genome sequence of Vulcanisaeta distributa type strain (IC-017).</title>
        <authorList>
            <person name="Mavromatis K."/>
            <person name="Sikorski J."/>
            <person name="Pabst E."/>
            <person name="Teshima H."/>
            <person name="Lapidus A."/>
            <person name="Lucas S."/>
            <person name="Nolan M."/>
            <person name="Glavina Del Rio T."/>
            <person name="Cheng J.F."/>
            <person name="Bruce D."/>
            <person name="Goodwin L."/>
            <person name="Pitluck S."/>
            <person name="Liolios K."/>
            <person name="Ivanova N."/>
            <person name="Mikhailova N."/>
            <person name="Pati A."/>
            <person name="Chen A."/>
            <person name="Palaniappan K."/>
            <person name="Land M."/>
            <person name="Hauser L."/>
            <person name="Chang Y.J."/>
            <person name="Jeffries C.D."/>
            <person name="Rohde M."/>
            <person name="Spring S."/>
            <person name="Goker M."/>
            <person name="Wirth R."/>
            <person name="Woyke T."/>
            <person name="Bristow J."/>
            <person name="Eisen J.A."/>
            <person name="Markowitz V."/>
            <person name="Hugenholtz P."/>
            <person name="Klenk H.P."/>
            <person name="Kyrpides N.C."/>
        </authorList>
    </citation>
    <scope>NUCLEOTIDE SEQUENCE [LARGE SCALE GENOMIC DNA]</scope>
    <source>
        <strain evidence="2">DSM 14429 / JCM 11212 / NBRC 100878 / IC-017</strain>
    </source>
</reference>
<dbReference type="Gene3D" id="3.20.20.140">
    <property type="entry name" value="Metal-dependent hydrolases"/>
    <property type="match status" value="1"/>
</dbReference>
<dbReference type="PIRSF" id="PIRSF004961">
    <property type="entry name" value="UCP004961_TatD"/>
    <property type="match status" value="1"/>
</dbReference>
<dbReference type="eggNOG" id="arCOG00893">
    <property type="taxonomic scope" value="Archaea"/>
</dbReference>
<dbReference type="InterPro" id="IPR011589">
    <property type="entry name" value="UCP004961"/>
</dbReference>
<dbReference type="EMBL" id="CP002100">
    <property type="protein sequence ID" value="ADN50119.1"/>
    <property type="molecule type" value="Genomic_DNA"/>
</dbReference>
<dbReference type="InterPro" id="IPR001130">
    <property type="entry name" value="TatD-like"/>
</dbReference>
<reference evidence="2" key="2">
    <citation type="journal article" date="2010" name="Stand. Genomic Sci.">
        <title>Complete genome sequence of Vulcanisaeta distributa type strain (IC-017T).</title>
        <authorList>
            <person name="Mavromatis K."/>
            <person name="Sikorski J."/>
            <person name="Pabst E."/>
            <person name="Teshima H."/>
            <person name="Lapidus A."/>
            <person name="Lucas S."/>
            <person name="Nolan M."/>
            <person name="Glavina Del Rio T."/>
            <person name="Cheng J."/>
            <person name="Bruce D."/>
            <person name="Goodwin L."/>
            <person name="Pitluck S."/>
            <person name="Liolios K."/>
            <person name="Ivanova N."/>
            <person name="Mikhailova N."/>
            <person name="Pati A."/>
            <person name="Chen A."/>
            <person name="Palaniappan K."/>
            <person name="Land M."/>
            <person name="Hauser L."/>
            <person name="Chang Y."/>
            <person name="Jeffries C."/>
            <person name="Rohde M."/>
            <person name="Spring S."/>
            <person name="Goker M."/>
            <person name="Wirth R."/>
            <person name="Woyke T."/>
            <person name="Bristow J."/>
            <person name="Eisen J."/>
            <person name="Markowitz V."/>
            <person name="Hugenholtz P."/>
            <person name="Klenk H."/>
            <person name="Kyrpides N."/>
        </authorList>
    </citation>
    <scope>NUCLEOTIDE SEQUENCE [LARGE SCALE GENOMIC DNA]</scope>
    <source>
        <strain evidence="2">DSM 14429 / JCM 11212 / NBRC 100878 / IC-017</strain>
    </source>
</reference>
<dbReference type="PANTHER" id="PTHR42206:SF1">
    <property type="entry name" value="METAL-DEPENDENT HYDROLASE"/>
    <property type="match status" value="1"/>
</dbReference>